<dbReference type="Proteomes" id="UP000591626">
    <property type="component" value="Unassembled WGS sequence"/>
</dbReference>
<sequence>MALRRSTKRQFGTVSQLPSGRWRARYIGPDGVADLEEKRKQRKTDEQTA</sequence>
<dbReference type="RefSeq" id="WP_167617324.1">
    <property type="nucleotide sequence ID" value="NZ_JAAUVV010000026.1"/>
</dbReference>
<dbReference type="Pfam" id="PF26003">
    <property type="entry name" value="Integrase_N_phage"/>
    <property type="match status" value="1"/>
</dbReference>
<organism evidence="3 4">
    <name type="scientific">Corynebacterium coyleae</name>
    <dbReference type="NCBI Taxonomy" id="53374"/>
    <lineage>
        <taxon>Bacteria</taxon>
        <taxon>Bacillati</taxon>
        <taxon>Actinomycetota</taxon>
        <taxon>Actinomycetes</taxon>
        <taxon>Mycobacteriales</taxon>
        <taxon>Corynebacteriaceae</taxon>
        <taxon>Corynebacterium</taxon>
    </lineage>
</organism>
<name>A0AAP6XQC0_9CORY</name>
<evidence type="ECO:0000256" key="1">
    <source>
        <dbReference type="SAM" id="MobiDB-lite"/>
    </source>
</evidence>
<evidence type="ECO:0000313" key="3">
    <source>
        <dbReference type="EMBL" id="NJJ04797.1"/>
    </source>
</evidence>
<feature type="domain" description="Phage L5-like integrase N-terminal" evidence="2">
    <location>
        <begin position="10"/>
        <end position="32"/>
    </location>
</feature>
<protein>
    <recommendedName>
        <fullName evidence="2">Phage L5-like integrase N-terminal domain-containing protein</fullName>
    </recommendedName>
</protein>
<comment type="caution">
    <text evidence="3">The sequence shown here is derived from an EMBL/GenBank/DDBJ whole genome shotgun (WGS) entry which is preliminary data.</text>
</comment>
<reference evidence="3 4" key="1">
    <citation type="submission" date="2020-03" db="EMBL/GenBank/DDBJ databases">
        <title>Draft genome sequences of bacterial isolates from the female urobiome.</title>
        <authorList>
            <person name="Miller-Ensminger T."/>
            <person name="Wolfe A.J."/>
            <person name="Putonti C."/>
        </authorList>
    </citation>
    <scope>NUCLEOTIDE SEQUENCE [LARGE SCALE GENOMIC DNA]</scope>
    <source>
        <strain evidence="3 4">UMB8490</strain>
    </source>
</reference>
<proteinExistence type="predicted"/>
<dbReference type="EMBL" id="JAAUVV010000026">
    <property type="protein sequence ID" value="NJJ04797.1"/>
    <property type="molecule type" value="Genomic_DNA"/>
</dbReference>
<feature type="region of interest" description="Disordered" evidence="1">
    <location>
        <begin position="25"/>
        <end position="49"/>
    </location>
</feature>
<dbReference type="AlphaFoldDB" id="A0AAP6XQC0"/>
<gene>
    <name evidence="3" type="ORF">HC138_10635</name>
</gene>
<evidence type="ECO:0000313" key="4">
    <source>
        <dbReference type="Proteomes" id="UP000591626"/>
    </source>
</evidence>
<evidence type="ECO:0000259" key="2">
    <source>
        <dbReference type="Pfam" id="PF26003"/>
    </source>
</evidence>
<dbReference type="InterPro" id="IPR058717">
    <property type="entry name" value="Phage_L5_Integrase_N"/>
</dbReference>
<accession>A0AAP6XQC0</accession>
<feature type="compositionally biased region" description="Basic and acidic residues" evidence="1">
    <location>
        <begin position="35"/>
        <end position="49"/>
    </location>
</feature>